<dbReference type="RefSeq" id="WP_185065976.1">
    <property type="nucleotide sequence ID" value="NZ_BAABJP010000026.1"/>
</dbReference>
<evidence type="ECO:0000256" key="1">
    <source>
        <dbReference type="SAM" id="MobiDB-lite"/>
    </source>
</evidence>
<dbReference type="EMBL" id="BAABJP010000026">
    <property type="protein sequence ID" value="GAA5162078.1"/>
    <property type="molecule type" value="Genomic_DNA"/>
</dbReference>
<proteinExistence type="predicted"/>
<evidence type="ECO:0000313" key="2">
    <source>
        <dbReference type="EMBL" id="GAA5162078.1"/>
    </source>
</evidence>
<evidence type="ECO:0008006" key="4">
    <source>
        <dbReference type="Google" id="ProtNLM"/>
    </source>
</evidence>
<evidence type="ECO:0000313" key="3">
    <source>
        <dbReference type="Proteomes" id="UP001428817"/>
    </source>
</evidence>
<name>A0ABP9QHN6_9PSEU</name>
<feature type="region of interest" description="Disordered" evidence="1">
    <location>
        <begin position="35"/>
        <end position="55"/>
    </location>
</feature>
<reference evidence="3" key="1">
    <citation type="journal article" date="2019" name="Int. J. Syst. Evol. Microbiol.">
        <title>The Global Catalogue of Microorganisms (GCM) 10K type strain sequencing project: providing services to taxonomists for standard genome sequencing and annotation.</title>
        <authorList>
            <consortium name="The Broad Institute Genomics Platform"/>
            <consortium name="The Broad Institute Genome Sequencing Center for Infectious Disease"/>
            <person name="Wu L."/>
            <person name="Ma J."/>
        </authorList>
    </citation>
    <scope>NUCLEOTIDE SEQUENCE [LARGE SCALE GENOMIC DNA]</scope>
    <source>
        <strain evidence="3">JCM 18303</strain>
    </source>
</reference>
<protein>
    <recommendedName>
        <fullName evidence="4">Antitoxin VbhA domain-containing protein</fullName>
    </recommendedName>
</protein>
<dbReference type="Proteomes" id="UP001428817">
    <property type="component" value="Unassembled WGS sequence"/>
</dbReference>
<sequence length="55" mass="5998">MEKPLAEAEAKLRRFQDAVAAGIEPVALVDAINQAQGPTGKPHEPIWPAHSRPMR</sequence>
<gene>
    <name evidence="2" type="ORF">GCM10023321_47130</name>
</gene>
<keyword evidence="3" id="KW-1185">Reference proteome</keyword>
<organism evidence="2 3">
    <name type="scientific">Pseudonocardia eucalypti</name>
    <dbReference type="NCBI Taxonomy" id="648755"/>
    <lineage>
        <taxon>Bacteria</taxon>
        <taxon>Bacillati</taxon>
        <taxon>Actinomycetota</taxon>
        <taxon>Actinomycetes</taxon>
        <taxon>Pseudonocardiales</taxon>
        <taxon>Pseudonocardiaceae</taxon>
        <taxon>Pseudonocardia</taxon>
    </lineage>
</organism>
<accession>A0ABP9QHN6</accession>
<comment type="caution">
    <text evidence="2">The sequence shown here is derived from an EMBL/GenBank/DDBJ whole genome shotgun (WGS) entry which is preliminary data.</text>
</comment>